<gene>
    <name evidence="1" type="ORF">EUGRSUZ_G01756</name>
</gene>
<protein>
    <submittedName>
        <fullName evidence="1">Uncharacterized protein</fullName>
    </submittedName>
</protein>
<dbReference type="AlphaFoldDB" id="A0A059BDI9"/>
<dbReference type="Gramene" id="KCW64099">
    <property type="protein sequence ID" value="KCW64099"/>
    <property type="gene ID" value="EUGRSUZ_G01756"/>
</dbReference>
<dbReference type="EMBL" id="KK198759">
    <property type="protein sequence ID" value="KCW64099.1"/>
    <property type="molecule type" value="Genomic_DNA"/>
</dbReference>
<accession>A0A059BDI9</accession>
<organism evidence="1">
    <name type="scientific">Eucalyptus grandis</name>
    <name type="common">Flooded gum</name>
    <dbReference type="NCBI Taxonomy" id="71139"/>
    <lineage>
        <taxon>Eukaryota</taxon>
        <taxon>Viridiplantae</taxon>
        <taxon>Streptophyta</taxon>
        <taxon>Embryophyta</taxon>
        <taxon>Tracheophyta</taxon>
        <taxon>Spermatophyta</taxon>
        <taxon>Magnoliopsida</taxon>
        <taxon>eudicotyledons</taxon>
        <taxon>Gunneridae</taxon>
        <taxon>Pentapetalae</taxon>
        <taxon>rosids</taxon>
        <taxon>malvids</taxon>
        <taxon>Myrtales</taxon>
        <taxon>Myrtaceae</taxon>
        <taxon>Myrtoideae</taxon>
        <taxon>Eucalypteae</taxon>
        <taxon>Eucalyptus</taxon>
    </lineage>
</organism>
<proteinExistence type="predicted"/>
<sequence>MNQASKQAGAKPLLNQPRHDCIDITFAITNKLQAFCSLSQKQEVASFLFPFSNRQSENFMVVAQTKTWRFSSVLNVQVRSFCKT</sequence>
<name>A0A059BDI9_EUCGR</name>
<dbReference type="InParanoid" id="A0A059BDI9"/>
<evidence type="ECO:0000313" key="1">
    <source>
        <dbReference type="EMBL" id="KCW64099.1"/>
    </source>
</evidence>
<reference evidence="1" key="1">
    <citation type="submission" date="2013-07" db="EMBL/GenBank/DDBJ databases">
        <title>The genome of Eucalyptus grandis.</title>
        <authorList>
            <person name="Schmutz J."/>
            <person name="Hayes R."/>
            <person name="Myburg A."/>
            <person name="Tuskan G."/>
            <person name="Grattapaglia D."/>
            <person name="Rokhsar D.S."/>
        </authorList>
    </citation>
    <scope>NUCLEOTIDE SEQUENCE</scope>
    <source>
        <tissue evidence="1">Leaf extractions</tissue>
    </source>
</reference>